<evidence type="ECO:0000313" key="4">
    <source>
        <dbReference type="Proteomes" id="UP000663856"/>
    </source>
</evidence>
<accession>A0A816WI56</accession>
<dbReference type="Proteomes" id="UP000663856">
    <property type="component" value="Unassembled WGS sequence"/>
</dbReference>
<feature type="region of interest" description="Disordered" evidence="2">
    <location>
        <begin position="141"/>
        <end position="208"/>
    </location>
</feature>
<sequence>MKFKDYFNSLVSKRKNNISSSKSNSKSIHKKTHQESSASADCHYDICSYEDINGTVTDDQHSRTQVLLARHAELVNTIVGTRSPHDNTFSSCSQCRISQQASPVIPPPLPPPLPPKLLLEQQTSFSNRNYSSTLATCSPRRECQHHHHYQQHQQQQQQQSLHHPTHLNSSQYSTPNPSIISSSNSSLWTTTTSLSKKQRSKIRTNPWIGNTSLNNRSSIFIEPPNLCQHQASELIPCISQPEYGIYDPTFRISPSTLMHSESFPITISNTNTNLTDSPSPPPPPVVRTPAPASSVILHQSDSGHGFSLSSSRVIDSSSSSSSSASSPSPSPSNSSLGNNTSSDGVLVNDKQRCRQKKLKKKISTIPSPLVIQKNSKRTTNAEQNLVPRTVTSEIGSLTRQKKTSRMTPKVTVQYRYQRSSTDTKNSTVKLPNDQMHDQHHSRSSSSRSINDHFSLEFEEILENERSHKQRKDKQPSTNIVSPKLISSRKNPFILPLDETNIKLPSPPPILFSPKLKKTNSRAILKHIADIENEIRLIKNLDLTNDNDDDDDDGDYVLSLCAANPEDINIEHENHEHDVNNAEEDIKDERQLINEQVDQWVEKCLQTTNTTNNNSSTLFHTDCDQLSNTVKDDVVCACSNDDRQATSEPEKTTKLMTAFYLSSIPTRTTKRTSSFINQPFKLEKSQTVIGYLQPTHECPF</sequence>
<protein>
    <submittedName>
        <fullName evidence="3">Uncharacterized protein</fullName>
    </submittedName>
</protein>
<feature type="compositionally biased region" description="Low complexity" evidence="2">
    <location>
        <begin position="173"/>
        <end position="195"/>
    </location>
</feature>
<organism evidence="3 4">
    <name type="scientific">Rotaria magnacalcarata</name>
    <dbReference type="NCBI Taxonomy" id="392030"/>
    <lineage>
        <taxon>Eukaryota</taxon>
        <taxon>Metazoa</taxon>
        <taxon>Spiralia</taxon>
        <taxon>Gnathifera</taxon>
        <taxon>Rotifera</taxon>
        <taxon>Eurotatoria</taxon>
        <taxon>Bdelloidea</taxon>
        <taxon>Philodinida</taxon>
        <taxon>Philodinidae</taxon>
        <taxon>Rotaria</taxon>
    </lineage>
</organism>
<feature type="coiled-coil region" evidence="1">
    <location>
        <begin position="571"/>
        <end position="598"/>
    </location>
</feature>
<feature type="compositionally biased region" description="Polar residues" evidence="2">
    <location>
        <begin position="415"/>
        <end position="429"/>
    </location>
</feature>
<dbReference type="AlphaFoldDB" id="A0A816WI56"/>
<evidence type="ECO:0000256" key="1">
    <source>
        <dbReference type="SAM" id="Coils"/>
    </source>
</evidence>
<comment type="caution">
    <text evidence="3">The sequence shown here is derived from an EMBL/GenBank/DDBJ whole genome shotgun (WGS) entry which is preliminary data.</text>
</comment>
<keyword evidence="1" id="KW-0175">Coiled coil</keyword>
<feature type="compositionally biased region" description="Low complexity" evidence="2">
    <location>
        <begin position="287"/>
        <end position="342"/>
    </location>
</feature>
<evidence type="ECO:0000313" key="3">
    <source>
        <dbReference type="EMBL" id="CAF2134167.1"/>
    </source>
</evidence>
<evidence type="ECO:0000256" key="2">
    <source>
        <dbReference type="SAM" id="MobiDB-lite"/>
    </source>
</evidence>
<feature type="compositionally biased region" description="Low complexity" evidence="2">
    <location>
        <begin position="151"/>
        <end position="162"/>
    </location>
</feature>
<feature type="region of interest" description="Disordered" evidence="2">
    <location>
        <begin position="268"/>
        <end position="349"/>
    </location>
</feature>
<name>A0A816WI56_9BILA</name>
<dbReference type="EMBL" id="CAJNRF010011676">
    <property type="protein sequence ID" value="CAF2134167.1"/>
    <property type="molecule type" value="Genomic_DNA"/>
</dbReference>
<gene>
    <name evidence="3" type="ORF">WKI299_LOCUS26873</name>
</gene>
<reference evidence="3" key="1">
    <citation type="submission" date="2021-02" db="EMBL/GenBank/DDBJ databases">
        <authorList>
            <person name="Nowell W R."/>
        </authorList>
    </citation>
    <scope>NUCLEOTIDE SEQUENCE</scope>
</reference>
<feature type="region of interest" description="Disordered" evidence="2">
    <location>
        <begin position="415"/>
        <end position="449"/>
    </location>
</feature>
<proteinExistence type="predicted"/>